<dbReference type="InterPro" id="IPR008323">
    <property type="entry name" value="UCP033563"/>
</dbReference>
<sequence>MSAQVESGSDAPTAVHPIASAWLGSERTGAKNYDEFADDAEITEAIRRRPESALAVEMPHRAPDSPETFDAALPLARTRLQALERSGALRPVSDAVLVYRVTDPTTGRAGLGLWAMVDTDQISTSADEPGLVIRNEDVFAAKVAERVQLLRTLGRALSPVLLIQTQTGAELGAELARFVERAGAPAVSDNAEDGTVHEIWPVPAADPVAARLLALAGGGALVVADGNHRSLAAQQSGIPRFLAVITAADALTIAPYHRLVRALPMPYDELLGALQAAGATVTDAQATGAAGEDPRLPDPAPGTVVLYGRSGGPGRAAAVRLPPPTPADAETAGAVGNLDHSRVEEVILGQLLRLDPGDKRITYVGGSYPTSYLADQVDSGAADLAIAIAPVSVEQFVAVNLEREQMPRKSTWFVPKARAGLVIAEVSPAD</sequence>
<dbReference type="EMBL" id="JABEND010000006">
    <property type="protein sequence ID" value="NNG36473.1"/>
    <property type="molecule type" value="Genomic_DNA"/>
</dbReference>
<dbReference type="Proteomes" id="UP000562984">
    <property type="component" value="Unassembled WGS sequence"/>
</dbReference>
<dbReference type="AlphaFoldDB" id="A0A849AA41"/>
<name>A0A849AA41_9ACTN</name>
<protein>
    <submittedName>
        <fullName evidence="1">DUF1015 family protein</fullName>
    </submittedName>
</protein>
<dbReference type="PANTHER" id="PTHR36454">
    <property type="entry name" value="LMO2823 PROTEIN"/>
    <property type="match status" value="1"/>
</dbReference>
<gene>
    <name evidence="1" type="ORF">HKD39_12280</name>
</gene>
<dbReference type="PANTHER" id="PTHR36454:SF1">
    <property type="entry name" value="DUF1015 DOMAIN-CONTAINING PROTEIN"/>
    <property type="match status" value="1"/>
</dbReference>
<evidence type="ECO:0000313" key="2">
    <source>
        <dbReference type="Proteomes" id="UP000562984"/>
    </source>
</evidence>
<comment type="caution">
    <text evidence="1">The sequence shown here is derived from an EMBL/GenBank/DDBJ whole genome shotgun (WGS) entry which is preliminary data.</text>
</comment>
<dbReference type="RefSeq" id="WP_171200154.1">
    <property type="nucleotide sequence ID" value="NZ_JABEND010000006.1"/>
</dbReference>
<proteinExistence type="predicted"/>
<accession>A0A849AA41</accession>
<evidence type="ECO:0000313" key="1">
    <source>
        <dbReference type="EMBL" id="NNG36473.1"/>
    </source>
</evidence>
<organism evidence="1 2">
    <name type="scientific">Nakamurella aerolata</name>
    <dbReference type="NCBI Taxonomy" id="1656892"/>
    <lineage>
        <taxon>Bacteria</taxon>
        <taxon>Bacillati</taxon>
        <taxon>Actinomycetota</taxon>
        <taxon>Actinomycetes</taxon>
        <taxon>Nakamurellales</taxon>
        <taxon>Nakamurellaceae</taxon>
        <taxon>Nakamurella</taxon>
    </lineage>
</organism>
<dbReference type="Pfam" id="PF06245">
    <property type="entry name" value="DUF1015"/>
    <property type="match status" value="1"/>
</dbReference>
<keyword evidence="2" id="KW-1185">Reference proteome</keyword>
<reference evidence="1 2" key="1">
    <citation type="submission" date="2020-05" db="EMBL/GenBank/DDBJ databases">
        <title>Nakamurella sp. DB0629 isolated from air conditioner.</title>
        <authorList>
            <person name="Kim D.H."/>
            <person name="Kim D.-U."/>
        </authorList>
    </citation>
    <scope>NUCLEOTIDE SEQUENCE [LARGE SCALE GENOMIC DNA]</scope>
    <source>
        <strain evidence="1 2">DB0629</strain>
    </source>
</reference>